<dbReference type="OrthoDB" id="5852424at2759"/>
<proteinExistence type="predicted"/>
<protein>
    <submittedName>
        <fullName evidence="2">Uncharacterized protein</fullName>
    </submittedName>
</protein>
<name>A0A3P7J585_STRVU</name>
<gene>
    <name evidence="2" type="ORF">SVUK_LOCUS9927</name>
</gene>
<feature type="compositionally biased region" description="Polar residues" evidence="1">
    <location>
        <begin position="1"/>
        <end position="14"/>
    </location>
</feature>
<accession>A0A3P7J585</accession>
<evidence type="ECO:0000313" key="2">
    <source>
        <dbReference type="EMBL" id="VDM74929.1"/>
    </source>
</evidence>
<evidence type="ECO:0000313" key="3">
    <source>
        <dbReference type="Proteomes" id="UP000270094"/>
    </source>
</evidence>
<dbReference type="Proteomes" id="UP000270094">
    <property type="component" value="Unassembled WGS sequence"/>
</dbReference>
<feature type="region of interest" description="Disordered" evidence="1">
    <location>
        <begin position="1"/>
        <end position="56"/>
    </location>
</feature>
<dbReference type="AlphaFoldDB" id="A0A3P7J585"/>
<organism evidence="2 3">
    <name type="scientific">Strongylus vulgaris</name>
    <name type="common">Blood worm</name>
    <dbReference type="NCBI Taxonomy" id="40348"/>
    <lineage>
        <taxon>Eukaryota</taxon>
        <taxon>Metazoa</taxon>
        <taxon>Ecdysozoa</taxon>
        <taxon>Nematoda</taxon>
        <taxon>Chromadorea</taxon>
        <taxon>Rhabditida</taxon>
        <taxon>Rhabditina</taxon>
        <taxon>Rhabditomorpha</taxon>
        <taxon>Strongyloidea</taxon>
        <taxon>Strongylidae</taxon>
        <taxon>Strongylus</taxon>
    </lineage>
</organism>
<sequence>MNNGERQQESQSTDAPGVTPNYPNQRHKQIEVTSSSIARETNELAPGRRSSEDDAKPMFLTYYNQECNGVMVAMLDNTTVLQATDECLKLGCKAVNAHVHSDGRYTVSINGCNDTCR</sequence>
<dbReference type="EMBL" id="UYYB01094755">
    <property type="protein sequence ID" value="VDM74929.1"/>
    <property type="molecule type" value="Genomic_DNA"/>
</dbReference>
<keyword evidence="3" id="KW-1185">Reference proteome</keyword>
<evidence type="ECO:0000256" key="1">
    <source>
        <dbReference type="SAM" id="MobiDB-lite"/>
    </source>
</evidence>
<reference evidence="2 3" key="1">
    <citation type="submission" date="2018-11" db="EMBL/GenBank/DDBJ databases">
        <authorList>
            <consortium name="Pathogen Informatics"/>
        </authorList>
    </citation>
    <scope>NUCLEOTIDE SEQUENCE [LARGE SCALE GENOMIC DNA]</scope>
</reference>